<dbReference type="OrthoDB" id="10300851at2759"/>
<proteinExistence type="predicted"/>
<comment type="caution">
    <text evidence="1">The sequence shown here is derived from an EMBL/GenBank/DDBJ whole genome shotgun (WGS) entry which is preliminary data.</text>
</comment>
<dbReference type="VEuPathDB" id="FungiDB:PC110_g19703"/>
<sequence length="194" mass="21837">MSTVDDVFTRYNGRIEIFEGNKCMTMAGALPSRSNPLELFLMFFFRSSRASIRLLMSISIPHDLTFIIRKTYSANFMLLPVTLSQGITLFLRKIGPVRLLLLSLRCHLTFIFLLSMSRSLPLSFTFIICMASTTYLLLQSVSLSLQQKPGFLFSNLSRANTFSFGVSLSGTFSLRGCHICPSGSCTLCIAHYRR</sequence>
<dbReference type="EMBL" id="MJFZ01000975">
    <property type="protein sequence ID" value="RAW23869.1"/>
    <property type="molecule type" value="Genomic_DNA"/>
</dbReference>
<keyword evidence="2" id="KW-1185">Reference proteome</keyword>
<gene>
    <name evidence="1" type="ORF">PC110_g19703</name>
</gene>
<protein>
    <submittedName>
        <fullName evidence="1">Uncharacterized protein</fullName>
    </submittedName>
</protein>
<reference evidence="1 2" key="1">
    <citation type="submission" date="2018-01" db="EMBL/GenBank/DDBJ databases">
        <title>Draft genome of the strawberry crown rot pathogen Phytophthora cactorum.</title>
        <authorList>
            <person name="Armitage A.D."/>
            <person name="Lysoe E."/>
            <person name="Nellist C.F."/>
            <person name="Harrison R.J."/>
            <person name="Brurberg M.B."/>
        </authorList>
    </citation>
    <scope>NUCLEOTIDE SEQUENCE [LARGE SCALE GENOMIC DNA]</scope>
    <source>
        <strain evidence="1 2">10300</strain>
    </source>
</reference>
<organism evidence="1 2">
    <name type="scientific">Phytophthora cactorum</name>
    <dbReference type="NCBI Taxonomy" id="29920"/>
    <lineage>
        <taxon>Eukaryota</taxon>
        <taxon>Sar</taxon>
        <taxon>Stramenopiles</taxon>
        <taxon>Oomycota</taxon>
        <taxon>Peronosporomycetes</taxon>
        <taxon>Peronosporales</taxon>
        <taxon>Peronosporaceae</taxon>
        <taxon>Phytophthora</taxon>
    </lineage>
</organism>
<accession>A0A329RI96</accession>
<dbReference type="Proteomes" id="UP000251314">
    <property type="component" value="Unassembled WGS sequence"/>
</dbReference>
<dbReference type="AlphaFoldDB" id="A0A329RI96"/>
<evidence type="ECO:0000313" key="1">
    <source>
        <dbReference type="EMBL" id="RAW23869.1"/>
    </source>
</evidence>
<name>A0A329RI96_9STRA</name>
<evidence type="ECO:0000313" key="2">
    <source>
        <dbReference type="Proteomes" id="UP000251314"/>
    </source>
</evidence>